<dbReference type="Pfam" id="PF05521">
    <property type="entry name" value="Phage_HCP"/>
    <property type="match status" value="1"/>
</dbReference>
<keyword evidence="2" id="KW-1185">Reference proteome</keyword>
<evidence type="ECO:0000313" key="1">
    <source>
        <dbReference type="EMBL" id="GLQ22765.1"/>
    </source>
</evidence>
<sequence length="105" mass="12172">MIGQLRHRLGLYAPSRIADDLGGTITSWSFQRAIWGAVEPKSLSETRENGRLAVTQTYRVTVRHMDDFPERARLVWRGRTLRIVAASDPDTRRERLHLICEEEVR</sequence>
<reference evidence="1" key="1">
    <citation type="journal article" date="2014" name="Int. J. Syst. Evol. Microbiol.">
        <title>Complete genome of a new Firmicutes species belonging to the dominant human colonic microbiota ('Ruminococcus bicirculans') reveals two chromosomes and a selective capacity to utilize plant glucans.</title>
        <authorList>
            <consortium name="NISC Comparative Sequencing Program"/>
            <person name="Wegmann U."/>
            <person name="Louis P."/>
            <person name="Goesmann A."/>
            <person name="Henrissat B."/>
            <person name="Duncan S.H."/>
            <person name="Flint H.J."/>
        </authorList>
    </citation>
    <scope>NUCLEOTIDE SEQUENCE</scope>
    <source>
        <strain evidence="1">NBRC 108219</strain>
    </source>
</reference>
<name>A0ABQ5V6R1_9PROT</name>
<comment type="caution">
    <text evidence="1">The sequence shown here is derived from an EMBL/GenBank/DDBJ whole genome shotgun (WGS) entry which is preliminary data.</text>
</comment>
<reference evidence="1" key="2">
    <citation type="submission" date="2023-01" db="EMBL/GenBank/DDBJ databases">
        <title>Draft genome sequence of Algimonas ampicilliniresistens strain NBRC 108219.</title>
        <authorList>
            <person name="Sun Q."/>
            <person name="Mori K."/>
        </authorList>
    </citation>
    <scope>NUCLEOTIDE SEQUENCE</scope>
    <source>
        <strain evidence="1">NBRC 108219</strain>
    </source>
</reference>
<dbReference type="InterPro" id="IPR008767">
    <property type="entry name" value="Phage_SPP1_head-tail_adaptor"/>
</dbReference>
<gene>
    <name evidence="1" type="ORF">GCM10007853_06390</name>
</gene>
<dbReference type="InterPro" id="IPR038666">
    <property type="entry name" value="SSP1_head-tail_sf"/>
</dbReference>
<evidence type="ECO:0008006" key="3">
    <source>
        <dbReference type="Google" id="ProtNLM"/>
    </source>
</evidence>
<dbReference type="NCBIfam" id="TIGR01563">
    <property type="entry name" value="gp16_SPP1"/>
    <property type="match status" value="1"/>
</dbReference>
<organism evidence="1 2">
    <name type="scientific">Algimonas ampicilliniresistens</name>
    <dbReference type="NCBI Taxonomy" id="1298735"/>
    <lineage>
        <taxon>Bacteria</taxon>
        <taxon>Pseudomonadati</taxon>
        <taxon>Pseudomonadota</taxon>
        <taxon>Alphaproteobacteria</taxon>
        <taxon>Maricaulales</taxon>
        <taxon>Robiginitomaculaceae</taxon>
        <taxon>Algimonas</taxon>
    </lineage>
</organism>
<dbReference type="Gene3D" id="2.40.10.270">
    <property type="entry name" value="Bacteriophage SPP1 head-tail adaptor protein"/>
    <property type="match status" value="1"/>
</dbReference>
<proteinExistence type="predicted"/>
<protein>
    <recommendedName>
        <fullName evidence="3">Head-tail adaptor protein</fullName>
    </recommendedName>
</protein>
<accession>A0ABQ5V6R1</accession>
<dbReference type="EMBL" id="BSNK01000001">
    <property type="protein sequence ID" value="GLQ22765.1"/>
    <property type="molecule type" value="Genomic_DNA"/>
</dbReference>
<evidence type="ECO:0000313" key="2">
    <source>
        <dbReference type="Proteomes" id="UP001161391"/>
    </source>
</evidence>
<dbReference type="Proteomes" id="UP001161391">
    <property type="component" value="Unassembled WGS sequence"/>
</dbReference>
<dbReference type="RefSeq" id="WP_284387475.1">
    <property type="nucleotide sequence ID" value="NZ_BSNK01000001.1"/>
</dbReference>